<sequence length="59" mass="6823">VAWANYISIAGFLFLGILVWAIPKRLIYTDASDQAKWRDIRVWATVLIGFQVTLYLFFA</sequence>
<name>A0A382KA75_9ZZZZ</name>
<evidence type="ECO:0000256" key="1">
    <source>
        <dbReference type="SAM" id="Phobius"/>
    </source>
</evidence>
<keyword evidence="1" id="KW-0472">Membrane</keyword>
<keyword evidence="1" id="KW-1133">Transmembrane helix</keyword>
<feature type="non-terminal residue" evidence="2">
    <location>
        <position position="1"/>
    </location>
</feature>
<proteinExistence type="predicted"/>
<feature type="transmembrane region" description="Helical" evidence="1">
    <location>
        <begin position="6"/>
        <end position="28"/>
    </location>
</feature>
<organism evidence="2">
    <name type="scientific">marine metagenome</name>
    <dbReference type="NCBI Taxonomy" id="408172"/>
    <lineage>
        <taxon>unclassified sequences</taxon>
        <taxon>metagenomes</taxon>
        <taxon>ecological metagenomes</taxon>
    </lineage>
</organism>
<accession>A0A382KA75</accession>
<evidence type="ECO:0000313" key="2">
    <source>
        <dbReference type="EMBL" id="SVC19631.1"/>
    </source>
</evidence>
<feature type="transmembrane region" description="Helical" evidence="1">
    <location>
        <begin position="40"/>
        <end position="58"/>
    </location>
</feature>
<dbReference type="AlphaFoldDB" id="A0A382KA75"/>
<keyword evidence="1" id="KW-0812">Transmembrane</keyword>
<reference evidence="2" key="1">
    <citation type="submission" date="2018-05" db="EMBL/GenBank/DDBJ databases">
        <authorList>
            <person name="Lanie J.A."/>
            <person name="Ng W.-L."/>
            <person name="Kazmierczak K.M."/>
            <person name="Andrzejewski T.M."/>
            <person name="Davidsen T.M."/>
            <person name="Wayne K.J."/>
            <person name="Tettelin H."/>
            <person name="Glass J.I."/>
            <person name="Rusch D."/>
            <person name="Podicherti R."/>
            <person name="Tsui H.-C.T."/>
            <person name="Winkler M.E."/>
        </authorList>
    </citation>
    <scope>NUCLEOTIDE SEQUENCE</scope>
</reference>
<dbReference type="EMBL" id="UINC01078496">
    <property type="protein sequence ID" value="SVC19631.1"/>
    <property type="molecule type" value="Genomic_DNA"/>
</dbReference>
<gene>
    <name evidence="2" type="ORF">METZ01_LOCUS272485</name>
</gene>
<protein>
    <submittedName>
        <fullName evidence="2">Uncharacterized protein</fullName>
    </submittedName>
</protein>